<protein>
    <submittedName>
        <fullName evidence="1">Uncharacterized protein</fullName>
    </submittedName>
</protein>
<reference evidence="1" key="1">
    <citation type="submission" date="2022-07" db="EMBL/GenBank/DDBJ databases">
        <title>Genome Sequence of Physisporinus lineatus.</title>
        <authorList>
            <person name="Buettner E."/>
        </authorList>
    </citation>
    <scope>NUCLEOTIDE SEQUENCE</scope>
    <source>
        <strain evidence="1">VT162</strain>
    </source>
</reference>
<dbReference type="AlphaFoldDB" id="A0AAD5V4D7"/>
<organism evidence="1 2">
    <name type="scientific">Meripilus lineatus</name>
    <dbReference type="NCBI Taxonomy" id="2056292"/>
    <lineage>
        <taxon>Eukaryota</taxon>
        <taxon>Fungi</taxon>
        <taxon>Dikarya</taxon>
        <taxon>Basidiomycota</taxon>
        <taxon>Agaricomycotina</taxon>
        <taxon>Agaricomycetes</taxon>
        <taxon>Polyporales</taxon>
        <taxon>Meripilaceae</taxon>
        <taxon>Meripilus</taxon>
    </lineage>
</organism>
<sequence>MSVSTIPAALSLGSTVTRLSKLIFGVAPVSCLASHSAEVIPRTKMWHLSVSRRMGFVLILNVVGVYLTGTQRSSYVAKQVEEAMRKTDWDPEDGPWDAGKYDRTALMKPEDVSSFPIPVPNRVLGSIAFNKFPRPPMSIDTADGFLRSYETEGPWPYIDHLIVNHPIAWRSFATFPSLERFTIFYGGGNGQYGDICDVVQSGTVVNVRTLMNQIKEGLDEDLLVSQLLELLSGPFADLDFHGPESLSETLLKRSNLRLLWSMSRWDGLQLGTIGMGGPMFRLCFSPLPLKTNEEYS</sequence>
<comment type="caution">
    <text evidence="1">The sequence shown here is derived from an EMBL/GenBank/DDBJ whole genome shotgun (WGS) entry which is preliminary data.</text>
</comment>
<name>A0AAD5V4D7_9APHY</name>
<proteinExistence type="predicted"/>
<evidence type="ECO:0000313" key="2">
    <source>
        <dbReference type="Proteomes" id="UP001212997"/>
    </source>
</evidence>
<accession>A0AAD5V4D7</accession>
<dbReference type="Proteomes" id="UP001212997">
    <property type="component" value="Unassembled WGS sequence"/>
</dbReference>
<keyword evidence="2" id="KW-1185">Reference proteome</keyword>
<evidence type="ECO:0000313" key="1">
    <source>
        <dbReference type="EMBL" id="KAJ3484367.1"/>
    </source>
</evidence>
<gene>
    <name evidence="1" type="ORF">NLI96_g5690</name>
</gene>
<dbReference type="EMBL" id="JANAWD010000192">
    <property type="protein sequence ID" value="KAJ3484367.1"/>
    <property type="molecule type" value="Genomic_DNA"/>
</dbReference>